<dbReference type="VEuPathDB" id="VectorBase:AQUA000756"/>
<evidence type="ECO:0000256" key="1">
    <source>
        <dbReference type="ARBA" id="ARBA00005724"/>
    </source>
</evidence>
<evidence type="ECO:0000313" key="4">
    <source>
        <dbReference type="EnsemblMetazoa" id="AQUA000756-PA"/>
    </source>
</evidence>
<feature type="domain" description="RNA polymerase II assembly factor Rtp1 C-terminal" evidence="2">
    <location>
        <begin position="861"/>
        <end position="888"/>
    </location>
</feature>
<dbReference type="Proteomes" id="UP000076407">
    <property type="component" value="Unassembled WGS sequence"/>
</dbReference>
<dbReference type="InterPro" id="IPR039600">
    <property type="entry name" value="TANGO6/Rtp1"/>
</dbReference>
<dbReference type="Gene3D" id="1.25.10.10">
    <property type="entry name" value="Leucine-rich Repeat Variant"/>
    <property type="match status" value="1"/>
</dbReference>
<feature type="domain" description="RNA polymerase II assembly factor Rtp1 C-terminal" evidence="3">
    <location>
        <begin position="661"/>
        <end position="767"/>
    </location>
</feature>
<evidence type="ECO:0000313" key="5">
    <source>
        <dbReference type="Proteomes" id="UP000076407"/>
    </source>
</evidence>
<keyword evidence="5" id="KW-1185">Reference proteome</keyword>
<dbReference type="SUPFAM" id="SSF48371">
    <property type="entry name" value="ARM repeat"/>
    <property type="match status" value="1"/>
</dbReference>
<dbReference type="PANTHER" id="PTHR20959">
    <property type="entry name" value="TRANSPORT AND GOLGI ORGANIZATION PROTEIN 6 FAMILY MEMBER"/>
    <property type="match status" value="1"/>
</dbReference>
<dbReference type="AlphaFoldDB" id="A0A182WTA2"/>
<reference evidence="4" key="1">
    <citation type="submission" date="2020-05" db="UniProtKB">
        <authorList>
            <consortium name="EnsemblMetazoa"/>
        </authorList>
    </citation>
    <scope>IDENTIFICATION</scope>
    <source>
        <strain evidence="4">SANGQUA</strain>
    </source>
</reference>
<name>A0A182WTA2_ANOQN</name>
<comment type="similarity">
    <text evidence="1">Belongs to the Tango6 family.</text>
</comment>
<dbReference type="InterPro" id="IPR019451">
    <property type="entry name" value="Rtp1_C1"/>
</dbReference>
<protein>
    <recommendedName>
        <fullName evidence="6">RNA polymerase II assembly factor Rtp1 C-terminal domain-containing protein</fullName>
    </recommendedName>
</protein>
<dbReference type="Pfam" id="PF10304">
    <property type="entry name" value="RTP1_C2"/>
    <property type="match status" value="1"/>
</dbReference>
<dbReference type="GO" id="GO:0009306">
    <property type="term" value="P:protein secretion"/>
    <property type="evidence" value="ECO:0007669"/>
    <property type="project" value="TreeGrafter"/>
</dbReference>
<dbReference type="PANTHER" id="PTHR20959:SF1">
    <property type="entry name" value="TRANSPORT AND GOLGI ORGANIZATION PROTEIN 6 HOMOLOG"/>
    <property type="match status" value="1"/>
</dbReference>
<organism evidence="4 5">
    <name type="scientific">Anopheles quadriannulatus</name>
    <name type="common">Mosquito</name>
    <dbReference type="NCBI Taxonomy" id="34691"/>
    <lineage>
        <taxon>Eukaryota</taxon>
        <taxon>Metazoa</taxon>
        <taxon>Ecdysozoa</taxon>
        <taxon>Arthropoda</taxon>
        <taxon>Hexapoda</taxon>
        <taxon>Insecta</taxon>
        <taxon>Pterygota</taxon>
        <taxon>Neoptera</taxon>
        <taxon>Endopterygota</taxon>
        <taxon>Diptera</taxon>
        <taxon>Nematocera</taxon>
        <taxon>Culicoidea</taxon>
        <taxon>Culicidae</taxon>
        <taxon>Anophelinae</taxon>
        <taxon>Anopheles</taxon>
    </lineage>
</organism>
<dbReference type="InterPro" id="IPR019414">
    <property type="entry name" value="Rtp1_C2"/>
</dbReference>
<evidence type="ECO:0008006" key="6">
    <source>
        <dbReference type="Google" id="ProtNLM"/>
    </source>
</evidence>
<dbReference type="Pfam" id="PF10363">
    <property type="entry name" value="RTP1_C1"/>
    <property type="match status" value="1"/>
</dbReference>
<evidence type="ECO:0000259" key="2">
    <source>
        <dbReference type="Pfam" id="PF10304"/>
    </source>
</evidence>
<sequence length="912" mass="103764">MLIKVKNYEYNWSLLPRARGVIVILMEIKALREVITSTANLKPKDITLPKLEECLQSIQSCPFPTEEPITDILWKVAVQYCAVLTEFAVQGLVEKQNPTAESDEVINLHDQAQYLTTIDLVRQFTLHLYLPRELRGVSKCEAQLMVKLEEQERMRRLTYCTAQFRRMFETKLLALHPRLADTVIDFLAASYSLAKTTLMQSNSLPAFPREHMFRSLLVIKGSPGLPLELAKALHNDLLHLTGEPSGFPVLCRILLSGDQTNESAPSWRKGEVIAKIVSSKGHTKKFYRQVLSDCFEFYHWAVQQDTQEAITYATICIECLKRFMQLPAPYRELHARIDEYFFRSFRELAAPQELVAGCVVQERLGLLSNLLECNMAFTGSTVSSLPSSLLVPYLPICLKLLTMLPPACEEHTYLHNLIVFCLSNRTKQELTTILNSLLLNCTADVGKYQLHPRVIYKCSENDTNYSLQIGPATSDQESDTENLLPVLVDVLKASNRNLLLYDVFLTLLSELLTGTWTGSSHEPEPLLDGVERDTLLCNRFHQKYTLIQSLMDLISHQHFHSQLYDNPKEVLTILTASLTKAIDTTECSVQDSDILEVVLSIFQEFLQRIRNRYDVADILKLLLRYRNSASCSDALKVQIDLLCHGPSTSEHDDLSESPCLNALSLCSDQQPYCKVYGTTLLLKLLKERDPETIAQRHKILILALVNLRDEESYAFLNSVRLLVALCDVLEAEVVDELVKEYLNESNEIDYRLKIGEATVKTVETLGPFAVRYRDTLLNCFLTGTHNAVDEFRTSSLSNVGSVCRILSYQVHHFFYELFTGVKSIVETDNYIPAKRAAILVLSQLLEGIDGLMDFQEYLLLIYRFLKHVIATDKDDVTKLQAAVALDHLKAKTKDFLQINPDELERRMFGRVI</sequence>
<accession>A0A182WTA2</accession>
<dbReference type="InterPro" id="IPR011989">
    <property type="entry name" value="ARM-like"/>
</dbReference>
<proteinExistence type="inferred from homology"/>
<dbReference type="EnsemblMetazoa" id="AQUA000756-RA">
    <property type="protein sequence ID" value="AQUA000756-PA"/>
    <property type="gene ID" value="AQUA000756"/>
</dbReference>
<evidence type="ECO:0000259" key="3">
    <source>
        <dbReference type="Pfam" id="PF10363"/>
    </source>
</evidence>
<dbReference type="InterPro" id="IPR016024">
    <property type="entry name" value="ARM-type_fold"/>
</dbReference>